<dbReference type="GO" id="GO:0009425">
    <property type="term" value="C:bacterial-type flagellum basal body"/>
    <property type="evidence" value="ECO:0007669"/>
    <property type="project" value="UniProtKB-SubCell"/>
</dbReference>
<dbReference type="PANTHER" id="PTHR30065:SF1">
    <property type="entry name" value="SURFACE PRESENTATION OF ANTIGENS PROTEIN SPAR"/>
    <property type="match status" value="1"/>
</dbReference>
<feature type="transmembrane region" description="Helical" evidence="10">
    <location>
        <begin position="12"/>
        <end position="31"/>
    </location>
</feature>
<evidence type="ECO:0000256" key="3">
    <source>
        <dbReference type="ARBA" id="ARBA00021717"/>
    </source>
</evidence>
<keyword evidence="11" id="KW-0969">Cilium</keyword>
<keyword evidence="11" id="KW-0282">Flagellum</keyword>
<name>A0A1M4UWW2_9BACT</name>
<dbReference type="InterPro" id="IPR002010">
    <property type="entry name" value="T3SS_IM_R"/>
</dbReference>
<organism evidence="11 12">
    <name type="scientific">Desulfacinum infernum DSM 9756</name>
    <dbReference type="NCBI Taxonomy" id="1121391"/>
    <lineage>
        <taxon>Bacteria</taxon>
        <taxon>Pseudomonadati</taxon>
        <taxon>Thermodesulfobacteriota</taxon>
        <taxon>Syntrophobacteria</taxon>
        <taxon>Syntrophobacterales</taxon>
        <taxon>Syntrophobacteraceae</taxon>
        <taxon>Desulfacinum</taxon>
    </lineage>
</organism>
<dbReference type="PRINTS" id="PR00953">
    <property type="entry name" value="TYPE3IMRPROT"/>
</dbReference>
<evidence type="ECO:0000256" key="2">
    <source>
        <dbReference type="ARBA" id="ARBA00009772"/>
    </source>
</evidence>
<keyword evidence="8 10" id="KW-0975">Bacterial flagellum</keyword>
<evidence type="ECO:0000256" key="10">
    <source>
        <dbReference type="RuleBase" id="RU362071"/>
    </source>
</evidence>
<feature type="transmembrane region" description="Helical" evidence="10">
    <location>
        <begin position="43"/>
        <end position="61"/>
    </location>
</feature>
<dbReference type="STRING" id="1121391.SAMN02745206_00586"/>
<dbReference type="AlphaFoldDB" id="A0A1M4UWW2"/>
<reference evidence="12" key="1">
    <citation type="submission" date="2016-11" db="EMBL/GenBank/DDBJ databases">
        <authorList>
            <person name="Varghese N."/>
            <person name="Submissions S."/>
        </authorList>
    </citation>
    <scope>NUCLEOTIDE SEQUENCE [LARGE SCALE GENOMIC DNA]</scope>
    <source>
        <strain evidence="12">DSM 9756</strain>
    </source>
</reference>
<feature type="transmembrane region" description="Helical" evidence="10">
    <location>
        <begin position="73"/>
        <end position="98"/>
    </location>
</feature>
<gene>
    <name evidence="11" type="ORF">SAMN02745206_00586</name>
</gene>
<evidence type="ECO:0000256" key="6">
    <source>
        <dbReference type="ARBA" id="ARBA00022989"/>
    </source>
</evidence>
<feature type="transmembrane region" description="Helical" evidence="10">
    <location>
        <begin position="171"/>
        <end position="201"/>
    </location>
</feature>
<dbReference type="EMBL" id="FQVB01000005">
    <property type="protein sequence ID" value="SHE61231.1"/>
    <property type="molecule type" value="Genomic_DNA"/>
</dbReference>
<proteinExistence type="inferred from homology"/>
<evidence type="ECO:0000256" key="1">
    <source>
        <dbReference type="ARBA" id="ARBA00002578"/>
    </source>
</evidence>
<dbReference type="GO" id="GO:0044780">
    <property type="term" value="P:bacterial-type flagellum assembly"/>
    <property type="evidence" value="ECO:0007669"/>
    <property type="project" value="UniProtKB-UniRule"/>
</dbReference>
<dbReference type="GO" id="GO:0006605">
    <property type="term" value="P:protein targeting"/>
    <property type="evidence" value="ECO:0007669"/>
    <property type="project" value="UniProtKB-UniRule"/>
</dbReference>
<comment type="similarity">
    <text evidence="2 10">Belongs to the FliR/MopE/SpaR family.</text>
</comment>
<keyword evidence="11" id="KW-0966">Cell projection</keyword>
<evidence type="ECO:0000313" key="11">
    <source>
        <dbReference type="EMBL" id="SHE61231.1"/>
    </source>
</evidence>
<dbReference type="Pfam" id="PF01311">
    <property type="entry name" value="Bac_export_1"/>
    <property type="match status" value="1"/>
</dbReference>
<dbReference type="OrthoDB" id="9797790at2"/>
<keyword evidence="12" id="KW-1185">Reference proteome</keyword>
<comment type="subcellular location">
    <subcellularLocation>
        <location evidence="10">Cell membrane</location>
        <topology evidence="10">Multi-pass membrane protein</topology>
    </subcellularLocation>
    <subcellularLocation>
        <location evidence="10">Bacterial flagellum basal body</location>
    </subcellularLocation>
</comment>
<evidence type="ECO:0000256" key="9">
    <source>
        <dbReference type="NCBIfam" id="TIGR01400"/>
    </source>
</evidence>
<comment type="function">
    <text evidence="1 10">Role in flagellar biosynthesis.</text>
</comment>
<dbReference type="GO" id="GO:0005886">
    <property type="term" value="C:plasma membrane"/>
    <property type="evidence" value="ECO:0007669"/>
    <property type="project" value="UniProtKB-SubCell"/>
</dbReference>
<keyword evidence="4 10" id="KW-1003">Cell membrane</keyword>
<evidence type="ECO:0000256" key="8">
    <source>
        <dbReference type="ARBA" id="ARBA00023143"/>
    </source>
</evidence>
<feature type="transmembrane region" description="Helical" evidence="10">
    <location>
        <begin position="131"/>
        <end position="151"/>
    </location>
</feature>
<dbReference type="Proteomes" id="UP000184076">
    <property type="component" value="Unassembled WGS sequence"/>
</dbReference>
<keyword evidence="6 10" id="KW-1133">Transmembrane helix</keyword>
<dbReference type="PANTHER" id="PTHR30065">
    <property type="entry name" value="FLAGELLAR BIOSYNTHETIC PROTEIN FLIR"/>
    <property type="match status" value="1"/>
</dbReference>
<sequence>MPTFSIDLTQVRIFLSLLLRIGLCFFLLPVFRAQQVPAPVKAWATVALSVMSLPLVGPFVSPFPLSPFQAAGFVVSELVFAGIFALVMHILFGAFHLAGQLISFQMGLGFAQVADPQTGTQNVLLGQFLQILATLIFFSINGHLLVIKAFLESFQSVPVGGFFPSGEVFRAVMAQAAHLFVIAIKIAAPILSVQILLQVAFGVVAKFSPQINILIVSFPITIAVGILFAILSLAGWNDLLALYLTRLIHFFKAVAA</sequence>
<protein>
    <recommendedName>
        <fullName evidence="3 9">Flagellar biosynthetic protein FliR</fullName>
    </recommendedName>
</protein>
<evidence type="ECO:0000256" key="7">
    <source>
        <dbReference type="ARBA" id="ARBA00023136"/>
    </source>
</evidence>
<dbReference type="NCBIfam" id="TIGR01400">
    <property type="entry name" value="fliR"/>
    <property type="match status" value="1"/>
</dbReference>
<evidence type="ECO:0000256" key="4">
    <source>
        <dbReference type="ARBA" id="ARBA00022475"/>
    </source>
</evidence>
<accession>A0A1M4UWW2</accession>
<feature type="transmembrane region" description="Helical" evidence="10">
    <location>
        <begin position="213"/>
        <end position="236"/>
    </location>
</feature>
<keyword evidence="7 10" id="KW-0472">Membrane</keyword>
<evidence type="ECO:0000256" key="5">
    <source>
        <dbReference type="ARBA" id="ARBA00022692"/>
    </source>
</evidence>
<keyword evidence="5 10" id="KW-0812">Transmembrane</keyword>
<evidence type="ECO:0000313" key="12">
    <source>
        <dbReference type="Proteomes" id="UP000184076"/>
    </source>
</evidence>
<dbReference type="InterPro" id="IPR006303">
    <property type="entry name" value="FliR"/>
</dbReference>
<dbReference type="RefSeq" id="WP_073036760.1">
    <property type="nucleotide sequence ID" value="NZ_FQVB01000005.1"/>
</dbReference>